<evidence type="ECO:0000313" key="1">
    <source>
        <dbReference type="EMBL" id="NOJ44718.1"/>
    </source>
</evidence>
<sequence>MFGASRSEIDAVAVTYVYRAEVHALLGLLDQVPNELVDLAMMDYLEYSRCRAVLATSLALWNVGDTRPARDVGGKDAVERIRRLMMHCHDELPPAEPELPFITDTDVRLGIEDRIRAAWTDFNAREWMGATVFAGAALEALLLWALKQVTLTNTPKRPLDQLHLADLISLATSNGVIDTATEKQAGLAKDARNLVHPGRALRSGEACNKATALAALAAVYRLIDQLRKLLSSP</sequence>
<reference evidence="1 2" key="1">
    <citation type="submission" date="2020-03" db="EMBL/GenBank/DDBJ databases">
        <title>Bradyrhizobium diversity isolated from nodules of Muelleranthus trifoliolatus.</title>
        <authorList>
            <person name="Klepa M."/>
            <person name="Helene L."/>
            <person name="Hungria M."/>
        </authorList>
    </citation>
    <scope>NUCLEOTIDE SEQUENCE [LARGE SCALE GENOMIC DNA]</scope>
    <source>
        <strain evidence="1 2">WSM 1744</strain>
    </source>
</reference>
<proteinExistence type="predicted"/>
<comment type="caution">
    <text evidence="1">The sequence shown here is derived from an EMBL/GenBank/DDBJ whole genome shotgun (WGS) entry which is preliminary data.</text>
</comment>
<evidence type="ECO:0000313" key="2">
    <source>
        <dbReference type="Proteomes" id="UP000528734"/>
    </source>
</evidence>
<organism evidence="1 2">
    <name type="scientific">Bradyrhizobium archetypum</name>
    <dbReference type="NCBI Taxonomy" id="2721160"/>
    <lineage>
        <taxon>Bacteria</taxon>
        <taxon>Pseudomonadati</taxon>
        <taxon>Pseudomonadota</taxon>
        <taxon>Alphaproteobacteria</taxon>
        <taxon>Hyphomicrobiales</taxon>
        <taxon>Nitrobacteraceae</taxon>
        <taxon>Bradyrhizobium</taxon>
    </lineage>
</organism>
<protein>
    <recommendedName>
        <fullName evidence="3">DUF4145 domain-containing protein</fullName>
    </recommendedName>
</protein>
<dbReference type="EMBL" id="JAAVLW010000001">
    <property type="protein sequence ID" value="NOJ44718.1"/>
    <property type="molecule type" value="Genomic_DNA"/>
</dbReference>
<evidence type="ECO:0008006" key="3">
    <source>
        <dbReference type="Google" id="ProtNLM"/>
    </source>
</evidence>
<dbReference type="RefSeq" id="WP_171707663.1">
    <property type="nucleotide sequence ID" value="NZ_JAAVLW010000001.1"/>
</dbReference>
<dbReference type="Proteomes" id="UP000528734">
    <property type="component" value="Unassembled WGS sequence"/>
</dbReference>
<gene>
    <name evidence="1" type="ORF">HCN50_00295</name>
</gene>
<name>A0A7Y4GZ85_9BRAD</name>
<keyword evidence="2" id="KW-1185">Reference proteome</keyword>
<accession>A0A7Y4GZ85</accession>
<dbReference type="AlphaFoldDB" id="A0A7Y4GZ85"/>